<accession>A0AA96VFL5</accession>
<keyword evidence="4" id="KW-0949">S-adenosyl-L-methionine</keyword>
<dbReference type="InterPro" id="IPR040601">
    <property type="entry name" value="Trm5a/b_N"/>
</dbReference>
<dbReference type="GO" id="GO:0008175">
    <property type="term" value="F:tRNA methyltransferase activity"/>
    <property type="evidence" value="ECO:0007669"/>
    <property type="project" value="TreeGrafter"/>
</dbReference>
<dbReference type="Pfam" id="PF02475">
    <property type="entry name" value="TRM5-TYW2_MTfase"/>
    <property type="match status" value="1"/>
</dbReference>
<dbReference type="AlphaFoldDB" id="A0AA96VFL5"/>
<dbReference type="Gene3D" id="3.40.50.150">
    <property type="entry name" value="Vaccinia Virus protein VP39"/>
    <property type="match status" value="1"/>
</dbReference>
<organism evidence="7 8">
    <name type="scientific">Methanolapillus ohkumae</name>
    <dbReference type="NCBI Taxonomy" id="3028298"/>
    <lineage>
        <taxon>Archaea</taxon>
        <taxon>Methanobacteriati</taxon>
        <taxon>Methanobacteriota</taxon>
        <taxon>Stenosarchaea group</taxon>
        <taxon>Methanomicrobia</taxon>
        <taxon>Methanosarcinales</taxon>
        <taxon>Methanosarcinaceae</taxon>
        <taxon>Methanolapillus</taxon>
    </lineage>
</organism>
<dbReference type="Gene3D" id="3.30.300.110">
    <property type="entry name" value="Met-10+ protein-like domains"/>
    <property type="match status" value="1"/>
</dbReference>
<dbReference type="InterPro" id="IPR029063">
    <property type="entry name" value="SAM-dependent_MTases_sf"/>
</dbReference>
<dbReference type="PANTHER" id="PTHR23245:SF36">
    <property type="entry name" value="TRNA (GUANINE(37)-N1)-METHYLTRANSFERASE"/>
    <property type="match status" value="1"/>
</dbReference>
<dbReference type="InterPro" id="IPR056743">
    <property type="entry name" value="TRM5-TYW2-like_MTfase"/>
</dbReference>
<dbReference type="PANTHER" id="PTHR23245">
    <property type="entry name" value="TRNA METHYLTRANSFERASE"/>
    <property type="match status" value="1"/>
</dbReference>
<evidence type="ECO:0000259" key="5">
    <source>
        <dbReference type="Pfam" id="PF02475"/>
    </source>
</evidence>
<name>A0AA96VFL5_9EURY</name>
<evidence type="ECO:0000256" key="4">
    <source>
        <dbReference type="ARBA" id="ARBA00022691"/>
    </source>
</evidence>
<keyword evidence="2" id="KW-0489">Methyltransferase</keyword>
<keyword evidence="1" id="KW-0963">Cytoplasm</keyword>
<feature type="domain" description="tRNA methyltransferase 5a/b N-terminal" evidence="6">
    <location>
        <begin position="22"/>
        <end position="64"/>
    </location>
</feature>
<sequence length="438" mass="48923">MTLKSSNPSVPTVPSLIVPAFRILRKDGEPCRRFLDEIGILNHSGRPYADDIFLYFPLLRYPNKSELSLFCERFSHLESMIFEWPAELKTTDQPDFGIDFETDLGTDMDMNFGTDLEMRSLDPEMKEIFLRFITVAEFLLQEKQLTVPDILGYSVAYEMIGDIAVIDDKTVIENPQSILGNPQTVLGNPQTAAENPQTIAENSKTVSKIASAILSAHPSIKTVLLSGGPVSGEFRVRDLEFVAGNPKTSSVHKEYGCAYKIDLARAYFTPRLSTERFRILSQISDGDFVIDMFAGVGPYSILIAKNKKSATVVSNDKNEAAVELLAENMKLNKVTNIIPLNLDALDLEKEYAGCGDHILMNLPHNACDFLDTAVALAKPGGILHYYAMTEEDDLFDGEIKKIRAAAKKQNREIQVIEKKTVRSYAPHQYNICLDVRIL</sequence>
<dbReference type="GO" id="GO:0005737">
    <property type="term" value="C:cytoplasm"/>
    <property type="evidence" value="ECO:0007669"/>
    <property type="project" value="TreeGrafter"/>
</dbReference>
<dbReference type="EMBL" id="CP131061">
    <property type="protein sequence ID" value="WNY27511.1"/>
    <property type="molecule type" value="Genomic_DNA"/>
</dbReference>
<reference evidence="7 8" key="1">
    <citation type="submission" date="2023-07" db="EMBL/GenBank/DDBJ databases">
        <title>Closed genome sequence of Methanosarcinaceae archaeon Am2.</title>
        <authorList>
            <person name="Poehlein A."/>
            <person name="Protasov E."/>
            <person name="Platt K."/>
            <person name="Reeh H."/>
            <person name="Daniel R."/>
            <person name="Brune A."/>
        </authorList>
    </citation>
    <scope>NUCLEOTIDE SEQUENCE [LARGE SCALE GENOMIC DNA]</scope>
    <source>
        <strain evidence="7 8">Am2</strain>
    </source>
</reference>
<evidence type="ECO:0000313" key="8">
    <source>
        <dbReference type="Proteomes" id="UP001304970"/>
    </source>
</evidence>
<evidence type="ECO:0000256" key="3">
    <source>
        <dbReference type="ARBA" id="ARBA00022679"/>
    </source>
</evidence>
<evidence type="ECO:0000256" key="1">
    <source>
        <dbReference type="ARBA" id="ARBA00022490"/>
    </source>
</evidence>
<dbReference type="SUPFAM" id="SSF53335">
    <property type="entry name" value="S-adenosyl-L-methionine-dependent methyltransferases"/>
    <property type="match status" value="1"/>
</dbReference>
<gene>
    <name evidence="7" type="ORF">MsAm2_13110</name>
</gene>
<evidence type="ECO:0000256" key="2">
    <source>
        <dbReference type="ARBA" id="ARBA00022603"/>
    </source>
</evidence>
<evidence type="ECO:0000259" key="6">
    <source>
        <dbReference type="Pfam" id="PF18093"/>
    </source>
</evidence>
<dbReference type="GO" id="GO:0002939">
    <property type="term" value="P:tRNA N1-guanine methylation"/>
    <property type="evidence" value="ECO:0007669"/>
    <property type="project" value="TreeGrafter"/>
</dbReference>
<dbReference type="Pfam" id="PF18093">
    <property type="entry name" value="Trm5_N"/>
    <property type="match status" value="1"/>
</dbReference>
<keyword evidence="8" id="KW-1185">Reference proteome</keyword>
<proteinExistence type="predicted"/>
<evidence type="ECO:0000313" key="7">
    <source>
        <dbReference type="EMBL" id="WNY27511.1"/>
    </source>
</evidence>
<protein>
    <recommendedName>
        <fullName evidence="9">Class I SAM-dependent methyltransferase family protein</fullName>
    </recommendedName>
</protein>
<feature type="domain" description="TRM5/TYW2-like methyltransferase" evidence="5">
    <location>
        <begin position="251"/>
        <end position="413"/>
    </location>
</feature>
<dbReference type="Proteomes" id="UP001304970">
    <property type="component" value="Chromosome"/>
</dbReference>
<evidence type="ECO:0008006" key="9">
    <source>
        <dbReference type="Google" id="ProtNLM"/>
    </source>
</evidence>
<keyword evidence="3" id="KW-0808">Transferase</keyword>
<dbReference type="CDD" id="cd02440">
    <property type="entry name" value="AdoMet_MTases"/>
    <property type="match status" value="1"/>
</dbReference>